<name>A0ABP8U1H0_9ACTN</name>
<gene>
    <name evidence="3" type="ORF">GCM10023196_003430</name>
</gene>
<comment type="caution">
    <text evidence="3">The sequence shown here is derived from an EMBL/GenBank/DDBJ whole genome shotgun (WGS) entry which is preliminary data.</text>
</comment>
<dbReference type="InterPro" id="IPR005804">
    <property type="entry name" value="FA_desaturase_dom"/>
</dbReference>
<dbReference type="PANTHER" id="PTHR19353:SF19">
    <property type="entry name" value="DELTA(5) FATTY ACID DESATURASE C-RELATED"/>
    <property type="match status" value="1"/>
</dbReference>
<protein>
    <submittedName>
        <fullName evidence="3">Acyl-CoA desaturase</fullName>
    </submittedName>
</protein>
<dbReference type="Proteomes" id="UP001501442">
    <property type="component" value="Unassembled WGS sequence"/>
</dbReference>
<dbReference type="InterPro" id="IPR012171">
    <property type="entry name" value="Fatty_acid_desaturase"/>
</dbReference>
<dbReference type="Pfam" id="PF00487">
    <property type="entry name" value="FA_desaturase"/>
    <property type="match status" value="1"/>
</dbReference>
<keyword evidence="4" id="KW-1185">Reference proteome</keyword>
<accession>A0ABP8U1H0</accession>
<feature type="domain" description="Fatty acid desaturase" evidence="2">
    <location>
        <begin position="64"/>
        <end position="330"/>
    </location>
</feature>
<dbReference type="EMBL" id="BAABHK010000001">
    <property type="protein sequence ID" value="GAA4620241.1"/>
    <property type="molecule type" value="Genomic_DNA"/>
</dbReference>
<proteinExistence type="predicted"/>
<evidence type="ECO:0000256" key="1">
    <source>
        <dbReference type="SAM" id="MobiDB-lite"/>
    </source>
</evidence>
<evidence type="ECO:0000313" key="4">
    <source>
        <dbReference type="Proteomes" id="UP001501442"/>
    </source>
</evidence>
<sequence length="371" mass="41776">MSTTALVSPADVEEFGRELDKIRDEVIASLGDRDAQYIRGVIATQRKLELGGRVLLCASWLPPAWVAGTAALATAKILENMEIGHNVLHGQWDWMRDPKIHSTTWEWDTASPAAQWKHSHNFVHHTWTNVLGKDRDIGYSLLRVSPEQRWHPIYLLQPIYNVLLALVFEYGIALYDLEVERIPAGDKSLKETWTQLRGIAGKVRRQIVKDYLAFPLLAGPGFVPALLGDLTANLARNVWAHTIIFCGHFPEGAEVFTEEQLEGETRGEWYVRQLLGSCNIDGGRLLHLMSGNLSHQIEHHLFPDMPSNRYAEIAPRIRALCERFGLPYTSGSLARQTGSVYKRILRLAFPGPRHQHTEPAEPPAPDLQAVI</sequence>
<reference evidence="4" key="1">
    <citation type="journal article" date="2019" name="Int. J. Syst. Evol. Microbiol.">
        <title>The Global Catalogue of Microorganisms (GCM) 10K type strain sequencing project: providing services to taxonomists for standard genome sequencing and annotation.</title>
        <authorList>
            <consortium name="The Broad Institute Genomics Platform"/>
            <consortium name="The Broad Institute Genome Sequencing Center for Infectious Disease"/>
            <person name="Wu L."/>
            <person name="Ma J."/>
        </authorList>
    </citation>
    <scope>NUCLEOTIDE SEQUENCE [LARGE SCALE GENOMIC DNA]</scope>
    <source>
        <strain evidence="4">JCM 17939</strain>
    </source>
</reference>
<dbReference type="RefSeq" id="WP_345428582.1">
    <property type="nucleotide sequence ID" value="NZ_BAABHK010000001.1"/>
</dbReference>
<evidence type="ECO:0000259" key="2">
    <source>
        <dbReference type="Pfam" id="PF00487"/>
    </source>
</evidence>
<evidence type="ECO:0000313" key="3">
    <source>
        <dbReference type="EMBL" id="GAA4620241.1"/>
    </source>
</evidence>
<dbReference type="PANTHER" id="PTHR19353">
    <property type="entry name" value="FATTY ACID DESATURASE 2"/>
    <property type="match status" value="1"/>
</dbReference>
<organism evidence="3 4">
    <name type="scientific">Actinoallomurus vinaceus</name>
    <dbReference type="NCBI Taxonomy" id="1080074"/>
    <lineage>
        <taxon>Bacteria</taxon>
        <taxon>Bacillati</taxon>
        <taxon>Actinomycetota</taxon>
        <taxon>Actinomycetes</taxon>
        <taxon>Streptosporangiales</taxon>
        <taxon>Thermomonosporaceae</taxon>
        <taxon>Actinoallomurus</taxon>
    </lineage>
</organism>
<dbReference type="CDD" id="cd03506">
    <property type="entry name" value="Delta6-FADS-like"/>
    <property type="match status" value="1"/>
</dbReference>
<feature type="region of interest" description="Disordered" evidence="1">
    <location>
        <begin position="352"/>
        <end position="371"/>
    </location>
</feature>